<proteinExistence type="predicted"/>
<protein>
    <submittedName>
        <fullName evidence="3">Uncharacterized protein</fullName>
    </submittedName>
</protein>
<keyword evidence="2" id="KW-0732">Signal</keyword>
<organism evidence="3 4">
    <name type="scientific">Methylocystis iwaonis</name>
    <dbReference type="NCBI Taxonomy" id="2885079"/>
    <lineage>
        <taxon>Bacteria</taxon>
        <taxon>Pseudomonadati</taxon>
        <taxon>Pseudomonadota</taxon>
        <taxon>Alphaproteobacteria</taxon>
        <taxon>Hyphomicrobiales</taxon>
        <taxon>Methylocystaceae</taxon>
        <taxon>Methylocystis</taxon>
    </lineage>
</organism>
<sequence length="68" mass="6933">MRSILALVLVCAIGAPAAQALPTTGSKALEMSKAETIAQVAKKTRAQPRRQKSGASSGIHPLVGSSGY</sequence>
<evidence type="ECO:0000256" key="1">
    <source>
        <dbReference type="SAM" id="MobiDB-lite"/>
    </source>
</evidence>
<accession>A0ABN6VE06</accession>
<feature type="compositionally biased region" description="Basic residues" evidence="1">
    <location>
        <begin position="42"/>
        <end position="52"/>
    </location>
</feature>
<evidence type="ECO:0000256" key="2">
    <source>
        <dbReference type="SAM" id="SignalP"/>
    </source>
</evidence>
<evidence type="ECO:0000313" key="3">
    <source>
        <dbReference type="EMBL" id="BDV33728.1"/>
    </source>
</evidence>
<dbReference type="EMBL" id="AP027142">
    <property type="protein sequence ID" value="BDV33728.1"/>
    <property type="molecule type" value="Genomic_DNA"/>
</dbReference>
<feature type="chain" id="PRO_5046688836" evidence="2">
    <location>
        <begin position="21"/>
        <end position="68"/>
    </location>
</feature>
<keyword evidence="4" id="KW-1185">Reference proteome</keyword>
<feature type="region of interest" description="Disordered" evidence="1">
    <location>
        <begin position="40"/>
        <end position="68"/>
    </location>
</feature>
<feature type="signal peptide" evidence="2">
    <location>
        <begin position="1"/>
        <end position="20"/>
    </location>
</feature>
<gene>
    <name evidence="3" type="ORF">SS37A_12570</name>
</gene>
<reference evidence="3 4" key="1">
    <citation type="journal article" date="2023" name="Int. J. Syst. Evol. Microbiol.">
        <title>Methylocystis iwaonis sp. nov., a type II methane-oxidizing bacterium from surface soil of a rice paddy field in Japan, and emended description of the genus Methylocystis (ex Whittenbury et al. 1970) Bowman et al. 1993.</title>
        <authorList>
            <person name="Kaise H."/>
            <person name="Sawadogo J.B."/>
            <person name="Alam M.S."/>
            <person name="Ueno C."/>
            <person name="Dianou D."/>
            <person name="Shinjo R."/>
            <person name="Asakawa S."/>
        </authorList>
    </citation>
    <scope>NUCLEOTIDE SEQUENCE [LARGE SCALE GENOMIC DNA]</scope>
    <source>
        <strain evidence="3 4">SS37A-Re</strain>
    </source>
</reference>
<dbReference type="Proteomes" id="UP001317629">
    <property type="component" value="Chromosome"/>
</dbReference>
<evidence type="ECO:0000313" key="4">
    <source>
        <dbReference type="Proteomes" id="UP001317629"/>
    </source>
</evidence>
<dbReference type="RefSeq" id="WP_281931230.1">
    <property type="nucleotide sequence ID" value="NZ_AP027142.1"/>
</dbReference>
<name>A0ABN6VE06_9HYPH</name>